<reference evidence="2 3" key="1">
    <citation type="submission" date="2018-12" db="EMBL/GenBank/DDBJ databases">
        <title>Amycolatopsis eburnea sp. nov. actinomycete associate with arbuscular mycorrhiza fungal spore.</title>
        <authorList>
            <person name="Lumyong S."/>
            <person name="Chaiya L."/>
        </authorList>
    </citation>
    <scope>NUCLEOTIDE SEQUENCE [LARGE SCALE GENOMIC DNA]</scope>
    <source>
        <strain evidence="2 3">GLM-1</strain>
    </source>
</reference>
<evidence type="ECO:0000313" key="2">
    <source>
        <dbReference type="EMBL" id="RSD16372.1"/>
    </source>
</evidence>
<accession>A0A427T7N1</accession>
<dbReference type="OrthoDB" id="8479006at2"/>
<dbReference type="Proteomes" id="UP000267081">
    <property type="component" value="Unassembled WGS sequence"/>
</dbReference>
<comment type="caution">
    <text evidence="2">The sequence shown here is derived from an EMBL/GenBank/DDBJ whole genome shotgun (WGS) entry which is preliminary data.</text>
</comment>
<feature type="region of interest" description="Disordered" evidence="1">
    <location>
        <begin position="99"/>
        <end position="119"/>
    </location>
</feature>
<feature type="region of interest" description="Disordered" evidence="1">
    <location>
        <begin position="16"/>
        <end position="56"/>
    </location>
</feature>
<gene>
    <name evidence="2" type="ORF">EIY87_22260</name>
</gene>
<name>A0A427T7N1_9PSEU</name>
<evidence type="ECO:0000313" key="3">
    <source>
        <dbReference type="Proteomes" id="UP000267081"/>
    </source>
</evidence>
<organism evidence="2 3">
    <name type="scientific">Amycolatopsis eburnea</name>
    <dbReference type="NCBI Taxonomy" id="2267691"/>
    <lineage>
        <taxon>Bacteria</taxon>
        <taxon>Bacillati</taxon>
        <taxon>Actinomycetota</taxon>
        <taxon>Actinomycetes</taxon>
        <taxon>Pseudonocardiales</taxon>
        <taxon>Pseudonocardiaceae</taxon>
        <taxon>Amycolatopsis</taxon>
    </lineage>
</organism>
<dbReference type="EMBL" id="RSEC01000048">
    <property type="protein sequence ID" value="RSD16372.1"/>
    <property type="molecule type" value="Genomic_DNA"/>
</dbReference>
<sequence length="170" mass="18362">MQIRWLQTTRLYARAEKRPGQYAQELGEQKRPFGASQVPRPPRPEVDARPGDGPACWTDGPHAASPAWLSCPAAVANCSSGGLLHPPLRWPGGGWRSEVQARTPQTPHAPGPHPAPAGVGNEALAELEVLAGFDDDLAGEATRIRNRICGLLRKDEGVLFDIANNFALRH</sequence>
<dbReference type="AlphaFoldDB" id="A0A427T7N1"/>
<keyword evidence="3" id="KW-1185">Reference proteome</keyword>
<evidence type="ECO:0000256" key="1">
    <source>
        <dbReference type="SAM" id="MobiDB-lite"/>
    </source>
</evidence>
<proteinExistence type="predicted"/>
<protein>
    <submittedName>
        <fullName evidence="2">Uncharacterized protein</fullName>
    </submittedName>
</protein>